<dbReference type="InterPro" id="IPR057560">
    <property type="entry name" value="Znf_SCAND3"/>
</dbReference>
<gene>
    <name evidence="2" type="ORF">PAPOLLO_LOCUS11621</name>
</gene>
<keyword evidence="3" id="KW-1185">Reference proteome</keyword>
<name>A0A8S3WZA4_PARAO</name>
<reference evidence="2" key="1">
    <citation type="submission" date="2021-04" db="EMBL/GenBank/DDBJ databases">
        <authorList>
            <person name="Tunstrom K."/>
        </authorList>
    </citation>
    <scope>NUCLEOTIDE SEQUENCE</scope>
</reference>
<organism evidence="2 3">
    <name type="scientific">Parnassius apollo</name>
    <name type="common">Apollo butterfly</name>
    <name type="synonym">Papilio apollo</name>
    <dbReference type="NCBI Taxonomy" id="110799"/>
    <lineage>
        <taxon>Eukaryota</taxon>
        <taxon>Metazoa</taxon>
        <taxon>Ecdysozoa</taxon>
        <taxon>Arthropoda</taxon>
        <taxon>Hexapoda</taxon>
        <taxon>Insecta</taxon>
        <taxon>Pterygota</taxon>
        <taxon>Neoptera</taxon>
        <taxon>Endopterygota</taxon>
        <taxon>Lepidoptera</taxon>
        <taxon>Glossata</taxon>
        <taxon>Ditrysia</taxon>
        <taxon>Papilionoidea</taxon>
        <taxon>Papilionidae</taxon>
        <taxon>Parnassiinae</taxon>
        <taxon>Parnassini</taxon>
        <taxon>Parnassius</taxon>
        <taxon>Parnassius</taxon>
    </lineage>
</organism>
<comment type="caution">
    <text evidence="2">The sequence shown here is derived from an EMBL/GenBank/DDBJ whole genome shotgun (WGS) entry which is preliminary data.</text>
</comment>
<proteinExistence type="predicted"/>
<protein>
    <submittedName>
        <fullName evidence="2">(apollo) hypothetical protein</fullName>
    </submittedName>
</protein>
<evidence type="ECO:0000313" key="2">
    <source>
        <dbReference type="EMBL" id="CAG4988437.1"/>
    </source>
</evidence>
<dbReference type="Proteomes" id="UP000691718">
    <property type="component" value="Unassembled WGS sequence"/>
</dbReference>
<evidence type="ECO:0000259" key="1">
    <source>
        <dbReference type="Pfam" id="PF23663"/>
    </source>
</evidence>
<accession>A0A8S3WZA4</accession>
<dbReference type="Pfam" id="PF23663">
    <property type="entry name" value="Znf_SCAND3"/>
    <property type="match status" value="1"/>
</dbReference>
<sequence>MQDNNNSHWSEGLRFVQLMKNRAFHAGIKQSPYEALFGCKVKVGLQLPNDFTQNVETEEDLEKIIQDLTKKEDPEVTACEFSKVNTEASQVSNNDSDQRETNTQPPACTLQCSVCSQETTEAHTCRECGCAIHAICAVAEESSDEGFGSKVLCLLCSKKYKVQDNRQSAKKNLQHQAEKMLKSSEKKFAPVPICTSVRIAVPEVDRGRGDARNIIGVVLAKTDDELYQIGTKNGILKNYILDLRLMCVQELFLMQRMYRVRDSTTPQKKKKHFKPRKLQKKCNKEGKNLERVTFINWADKCVPAKNDPDFININCCKGKCLAKINPPELLDDVLLMFYGLKSKDEQDLHLQRMIEIAPVSRSRACADTLECDRKPKSKNFKYFLLLGAIRTQVCKNAFSNVHNITSKRARRISNLLEKNVVPVDGRGKKSSVNAMPSDIIHKIDGHIKSFPVRESQYTTRSYFYLSANLNIKKNLQIIY</sequence>
<dbReference type="OrthoDB" id="7218250at2759"/>
<evidence type="ECO:0000313" key="3">
    <source>
        <dbReference type="Proteomes" id="UP000691718"/>
    </source>
</evidence>
<feature type="domain" description="SCAN" evidence="1">
    <location>
        <begin position="120"/>
        <end position="169"/>
    </location>
</feature>
<dbReference type="EMBL" id="CAJQZP010000851">
    <property type="protein sequence ID" value="CAG4988437.1"/>
    <property type="molecule type" value="Genomic_DNA"/>
</dbReference>
<dbReference type="AlphaFoldDB" id="A0A8S3WZA4"/>